<evidence type="ECO:0000313" key="1">
    <source>
        <dbReference type="EMBL" id="CAG8473621.1"/>
    </source>
</evidence>
<comment type="caution">
    <text evidence="1">The sequence shown here is derived from an EMBL/GenBank/DDBJ whole genome shotgun (WGS) entry which is preliminary data.</text>
</comment>
<dbReference type="EMBL" id="CAJVPJ010000080">
    <property type="protein sequence ID" value="CAG8473621.1"/>
    <property type="molecule type" value="Genomic_DNA"/>
</dbReference>
<dbReference type="Proteomes" id="UP000789572">
    <property type="component" value="Unassembled WGS sequence"/>
</dbReference>
<reference evidence="1" key="1">
    <citation type="submission" date="2021-06" db="EMBL/GenBank/DDBJ databases">
        <authorList>
            <person name="Kallberg Y."/>
            <person name="Tangrot J."/>
            <person name="Rosling A."/>
        </authorList>
    </citation>
    <scope>NUCLEOTIDE SEQUENCE</scope>
    <source>
        <strain evidence="1">IA702</strain>
    </source>
</reference>
<dbReference type="AlphaFoldDB" id="A0A9N8W190"/>
<sequence>MDANPNTTTALETRPHLAIFGRKLVIDQVNHYVEFNEYPQTSETGVATVYDVSAWEPEEARIRKAFALKNIQYSIGDPGVDTTKEYRTCQGVKACEYASLALHMPHTEVDFEGQLFKHLFDAHEYSISKQTLGKFVAAHNTPCPYLNPVTNQYCTGSPKLCEHNQIDDGIQATFFIGCTGWHAGQQHRYIQIEKSIDIEYLQRLFRDRKYCPRNRNSNDVLIDGKHTHLPPPPSKPPITVVENLNKIMNSEDLLDLTACKLMTKPALKIYLNGAHISTLHPSFNKQSRLNYLIGKAKRAKYPFGQDIYDFYETGQILIICTTADQSRQLQQLKSFEIDASFKRVQGVIKEWEINAFVERYTKTLPFARVFTDVETANAYEHVFTEVFSIVENDVGHRLKFQHIDGEGIQKIIADAHEGQAKGLGLYLHKIDPSRTVTEHLEHIYQTCIVHYNRNIRNKKIPEEIKKMMYAIPNQETEAQVQLLLYQIESSEIPEAI</sequence>
<evidence type="ECO:0000313" key="2">
    <source>
        <dbReference type="Proteomes" id="UP000789572"/>
    </source>
</evidence>
<feature type="non-terminal residue" evidence="1">
    <location>
        <position position="496"/>
    </location>
</feature>
<accession>A0A9N8W190</accession>
<keyword evidence="2" id="KW-1185">Reference proteome</keyword>
<organism evidence="1 2">
    <name type="scientific">Paraglomus occultum</name>
    <dbReference type="NCBI Taxonomy" id="144539"/>
    <lineage>
        <taxon>Eukaryota</taxon>
        <taxon>Fungi</taxon>
        <taxon>Fungi incertae sedis</taxon>
        <taxon>Mucoromycota</taxon>
        <taxon>Glomeromycotina</taxon>
        <taxon>Glomeromycetes</taxon>
        <taxon>Paraglomerales</taxon>
        <taxon>Paraglomeraceae</taxon>
        <taxon>Paraglomus</taxon>
    </lineage>
</organism>
<protein>
    <submittedName>
        <fullName evidence="1">8587_t:CDS:1</fullName>
    </submittedName>
</protein>
<dbReference type="OrthoDB" id="2402156at2759"/>
<proteinExistence type="predicted"/>
<gene>
    <name evidence="1" type="ORF">POCULU_LOCUS1167</name>
</gene>
<name>A0A9N8W190_9GLOM</name>